<dbReference type="EMBL" id="JABBXF010000030">
    <property type="protein sequence ID" value="NVK78880.1"/>
    <property type="molecule type" value="Genomic_DNA"/>
</dbReference>
<keyword evidence="2" id="KW-1133">Transmembrane helix</keyword>
<keyword evidence="2" id="KW-0812">Transmembrane</keyword>
<evidence type="ECO:0000256" key="1">
    <source>
        <dbReference type="SAM" id="MobiDB-lite"/>
    </source>
</evidence>
<evidence type="ECO:0000256" key="2">
    <source>
        <dbReference type="SAM" id="Phobius"/>
    </source>
</evidence>
<comment type="caution">
    <text evidence="6">The sequence shown here is derived from an EMBL/GenBank/DDBJ whole genome shotgun (WGS) entry which is preliminary data.</text>
</comment>
<protein>
    <submittedName>
        <fullName evidence="6">Cys-Gln thioester bond-forming surface protein</fullName>
    </submittedName>
</protein>
<dbReference type="Pfam" id="PF08341">
    <property type="entry name" value="TED"/>
    <property type="match status" value="1"/>
</dbReference>
<feature type="region of interest" description="Disordered" evidence="1">
    <location>
        <begin position="406"/>
        <end position="448"/>
    </location>
</feature>
<keyword evidence="7" id="KW-1185">Reference proteome</keyword>
<keyword evidence="3" id="KW-0732">Signal</keyword>
<dbReference type="Pfam" id="PF05506">
    <property type="entry name" value="PLipase_C_C"/>
    <property type="match status" value="1"/>
</dbReference>
<dbReference type="GO" id="GO:0004629">
    <property type="term" value="F:phospholipase C activity"/>
    <property type="evidence" value="ECO:0007669"/>
    <property type="project" value="InterPro"/>
</dbReference>
<keyword evidence="2" id="KW-0472">Membrane</keyword>
<feature type="compositionally biased region" description="Low complexity" evidence="1">
    <location>
        <begin position="415"/>
        <end position="448"/>
    </location>
</feature>
<dbReference type="InterPro" id="IPR013552">
    <property type="entry name" value="Thioester_dom"/>
</dbReference>
<feature type="domain" description="Bacterial phospholipase C C-terminal" evidence="4">
    <location>
        <begin position="327"/>
        <end position="397"/>
    </location>
</feature>
<evidence type="ECO:0000256" key="3">
    <source>
        <dbReference type="SAM" id="SignalP"/>
    </source>
</evidence>
<gene>
    <name evidence="6" type="ORF">HG542_14540</name>
</gene>
<dbReference type="NCBIfam" id="TIGR03934">
    <property type="entry name" value="TQXA_dom"/>
    <property type="match status" value="1"/>
</dbReference>
<dbReference type="GO" id="GO:0016042">
    <property type="term" value="P:lipid catabolic process"/>
    <property type="evidence" value="ECO:0007669"/>
    <property type="project" value="InterPro"/>
</dbReference>
<reference evidence="6 7" key="1">
    <citation type="submission" date="2020-04" db="EMBL/GenBank/DDBJ databases">
        <title>Draft Genome Sequence of Streptomyces morookaense DSM 40503, an 8-azaguanine-producing strain.</title>
        <authorList>
            <person name="Qi J."/>
            <person name="Gao J.-M."/>
        </authorList>
    </citation>
    <scope>NUCLEOTIDE SEQUENCE [LARGE SCALE GENOMIC DNA]</scope>
    <source>
        <strain evidence="6 7">DSM 40503</strain>
    </source>
</reference>
<dbReference type="RefSeq" id="WP_171081411.1">
    <property type="nucleotide sequence ID" value="NZ_BNBU01000006.1"/>
</dbReference>
<feature type="chain" id="PRO_5031015835" evidence="3">
    <location>
        <begin position="34"/>
        <end position="484"/>
    </location>
</feature>
<proteinExistence type="predicted"/>
<accession>A0A7Y7B4U3</accession>
<evidence type="ECO:0000313" key="7">
    <source>
        <dbReference type="Proteomes" id="UP000587462"/>
    </source>
</evidence>
<dbReference type="InterPro" id="IPR008475">
    <property type="entry name" value="PLipase_C_C"/>
</dbReference>
<sequence length="484" mass="48345">MFRAHSRKAGAGSTMRRSLLATVLAAAGVLAAAAPGAADGNDGPSGEGAGATATLKGLAASGAVELKRNGRPELVQAGLFNLDVAGTGTLQTYCIDVFNPTQPQARYQETPWKQSSLHNNRDAGKINWILQNSYPQVKDLAALGKAAGTGPLTKEQAAAGTQAAIWRFSDHIETRAKDPAADKLAAYLEKAAEPLQEPRASLAFDKPAVSGKSGEKLGPLTVTTSAAGVRVALNSQEKGVKLVDGDGKPVTTAANGTRLYVDVPKGTAAGTAGLRAEATATVPVGRVFTGVGRNKSSQTMILAGSTSSTVTAAASASWSADAKAAVPSVEARQNCEKGAVDITATNKGGTEYTFSVAGKQHTVKAGGSVTVPVPVADKQTYDIKVTLPGGEERRFQGILDCRTVAQGTTGGTGGKPSAPAAPATSGPSASPAAGGGSDKAPGGDLATTGASATTVAAGIGAAVLLAAGAGAVVLSNRRKARAGK</sequence>
<dbReference type="AlphaFoldDB" id="A0A7Y7B4U3"/>
<evidence type="ECO:0000313" key="6">
    <source>
        <dbReference type="EMBL" id="NVK78880.1"/>
    </source>
</evidence>
<evidence type="ECO:0000259" key="5">
    <source>
        <dbReference type="Pfam" id="PF08341"/>
    </source>
</evidence>
<name>A0A7Y7B4U3_STRMO</name>
<evidence type="ECO:0000259" key="4">
    <source>
        <dbReference type="Pfam" id="PF05506"/>
    </source>
</evidence>
<dbReference type="Proteomes" id="UP000587462">
    <property type="component" value="Unassembled WGS sequence"/>
</dbReference>
<feature type="signal peptide" evidence="3">
    <location>
        <begin position="1"/>
        <end position="33"/>
    </location>
</feature>
<feature type="domain" description="Thioester" evidence="5">
    <location>
        <begin position="92"/>
        <end position="192"/>
    </location>
</feature>
<feature type="transmembrane region" description="Helical" evidence="2">
    <location>
        <begin position="455"/>
        <end position="474"/>
    </location>
</feature>
<dbReference type="InterPro" id="IPR023849">
    <property type="entry name" value="TQXA_dom"/>
</dbReference>
<dbReference type="Gene3D" id="1.10.150.480">
    <property type="match status" value="1"/>
</dbReference>
<organism evidence="6 7">
    <name type="scientific">Streptomyces morookaense</name>
    <name type="common">Streptoverticillium morookaense</name>
    <dbReference type="NCBI Taxonomy" id="1970"/>
    <lineage>
        <taxon>Bacteria</taxon>
        <taxon>Bacillati</taxon>
        <taxon>Actinomycetota</taxon>
        <taxon>Actinomycetes</taxon>
        <taxon>Kitasatosporales</taxon>
        <taxon>Streptomycetaceae</taxon>
        <taxon>Streptomyces</taxon>
    </lineage>
</organism>